<dbReference type="PIRSF" id="PIRSF018266">
    <property type="entry name" value="FecR"/>
    <property type="match status" value="1"/>
</dbReference>
<comment type="caution">
    <text evidence="4">The sequence shown here is derived from an EMBL/GenBank/DDBJ whole genome shotgun (WGS) entry which is preliminary data.</text>
</comment>
<dbReference type="PANTHER" id="PTHR30273">
    <property type="entry name" value="PERIPLASMIC SIGNAL SENSOR AND SIGMA FACTOR ACTIVATOR FECR-RELATED"/>
    <property type="match status" value="1"/>
</dbReference>
<name>A0A413IT26_9BACT</name>
<evidence type="ECO:0000313" key="4">
    <source>
        <dbReference type="EMBL" id="RGY20890.1"/>
    </source>
</evidence>
<keyword evidence="1" id="KW-1133">Transmembrane helix</keyword>
<dbReference type="Pfam" id="PF16344">
    <property type="entry name" value="FecR_C"/>
    <property type="match status" value="1"/>
</dbReference>
<dbReference type="OrthoDB" id="1098890at2"/>
<evidence type="ECO:0000313" key="5">
    <source>
        <dbReference type="Proteomes" id="UP000286063"/>
    </source>
</evidence>
<dbReference type="GO" id="GO:0016989">
    <property type="term" value="F:sigma factor antagonist activity"/>
    <property type="evidence" value="ECO:0007669"/>
    <property type="project" value="TreeGrafter"/>
</dbReference>
<proteinExistence type="predicted"/>
<accession>A0A413IT26</accession>
<dbReference type="EMBL" id="QSCR01000002">
    <property type="protein sequence ID" value="RGY20890.1"/>
    <property type="molecule type" value="Genomic_DNA"/>
</dbReference>
<dbReference type="Proteomes" id="UP000286063">
    <property type="component" value="Unassembled WGS sequence"/>
</dbReference>
<dbReference type="InterPro" id="IPR032508">
    <property type="entry name" value="FecR_C"/>
</dbReference>
<dbReference type="Pfam" id="PF04773">
    <property type="entry name" value="FecR"/>
    <property type="match status" value="1"/>
</dbReference>
<reference evidence="4 5" key="1">
    <citation type="submission" date="2018-08" db="EMBL/GenBank/DDBJ databases">
        <title>A genome reference for cultivated species of the human gut microbiota.</title>
        <authorList>
            <person name="Zou Y."/>
            <person name="Xue W."/>
            <person name="Luo G."/>
        </authorList>
    </citation>
    <scope>NUCLEOTIDE SEQUENCE [LARGE SCALE GENOMIC DNA]</scope>
    <source>
        <strain evidence="4 5">OF02-7</strain>
    </source>
</reference>
<feature type="domain" description="FecR protein" evidence="2">
    <location>
        <begin position="179"/>
        <end position="271"/>
    </location>
</feature>
<dbReference type="InterPro" id="IPR006860">
    <property type="entry name" value="FecR"/>
</dbReference>
<evidence type="ECO:0000256" key="1">
    <source>
        <dbReference type="SAM" id="Phobius"/>
    </source>
</evidence>
<feature type="transmembrane region" description="Helical" evidence="1">
    <location>
        <begin position="84"/>
        <end position="106"/>
    </location>
</feature>
<evidence type="ECO:0000259" key="3">
    <source>
        <dbReference type="Pfam" id="PF16344"/>
    </source>
</evidence>
<dbReference type="AlphaFoldDB" id="A0A413IT26"/>
<keyword evidence="1" id="KW-0812">Transmembrane</keyword>
<evidence type="ECO:0000259" key="2">
    <source>
        <dbReference type="Pfam" id="PF04773"/>
    </source>
</evidence>
<dbReference type="PANTHER" id="PTHR30273:SF2">
    <property type="entry name" value="PROTEIN FECR"/>
    <property type="match status" value="1"/>
</dbReference>
<dbReference type="InterPro" id="IPR012373">
    <property type="entry name" value="Ferrdict_sens_TM"/>
</dbReference>
<gene>
    <name evidence="4" type="ORF">DXA50_02180</name>
</gene>
<dbReference type="Gene3D" id="3.55.50.30">
    <property type="match status" value="1"/>
</dbReference>
<protein>
    <submittedName>
        <fullName evidence="4">FecR family protein</fullName>
    </submittedName>
</protein>
<dbReference type="Gene3D" id="2.60.120.1440">
    <property type="match status" value="1"/>
</dbReference>
<sequence>MNMKKDIYDDASLIKKSLLKDLSEEDRMKLEQLLEDRQLGEVYDQLSDPTYLKKQFMEYENYSGKKGYMVFRERRGRARRVNMIRWVAAVAAVWVIVLGSMLWLTLGESGEKEVPPVASKVIPAGEKKARLILADGTEVEVSKTGAHVLKEEGVNIKYENGEISYETERVSTEIVYNELEVPRGGECIITLDDGTKVWVNAETRLKYPVTFVGEKREVILEGEAFFDVVKSEKPFIVKTSFGDVRVLGTAFGINAYADAPESYTTLVRGKVSVETGEADPVIIHPGEQVVTFKDGKMIRQEVDVEEFVGWKDGIYVFREKHLGDIMKTLERWYNISVLFEEEELRELPFTGNLKRYDDINVFFDALTRTGDMKYRVDGNHVILYIN</sequence>
<organism evidence="4 5">
    <name type="scientific">Butyricimonas virosa</name>
    <dbReference type="NCBI Taxonomy" id="544645"/>
    <lineage>
        <taxon>Bacteria</taxon>
        <taxon>Pseudomonadati</taxon>
        <taxon>Bacteroidota</taxon>
        <taxon>Bacteroidia</taxon>
        <taxon>Bacteroidales</taxon>
        <taxon>Odoribacteraceae</taxon>
        <taxon>Butyricimonas</taxon>
    </lineage>
</organism>
<keyword evidence="1" id="KW-0472">Membrane</keyword>
<feature type="domain" description="Protein FecR C-terminal" evidence="3">
    <location>
        <begin position="315"/>
        <end position="383"/>
    </location>
</feature>